<evidence type="ECO:0000256" key="9">
    <source>
        <dbReference type="ARBA" id="ARBA00023136"/>
    </source>
</evidence>
<feature type="domain" description="Cytochrome b/b6 C-terminal region profile" evidence="12">
    <location>
        <begin position="271"/>
        <end position="426"/>
    </location>
</feature>
<reference evidence="13 14" key="1">
    <citation type="submission" date="2017-11" db="EMBL/GenBank/DDBJ databases">
        <title>Evolution of Phototrophy in the Chloroflexi Phylum Driven by Horizontal Gene Transfer.</title>
        <authorList>
            <person name="Ward L.M."/>
            <person name="Hemp J."/>
            <person name="Shih P.M."/>
            <person name="Mcglynn S.E."/>
            <person name="Fischer W."/>
        </authorList>
    </citation>
    <scope>NUCLEOTIDE SEQUENCE [LARGE SCALE GENOMIC DNA]</scope>
    <source>
        <strain evidence="13">JP3_7</strain>
    </source>
</reference>
<evidence type="ECO:0000256" key="8">
    <source>
        <dbReference type="ARBA" id="ARBA00023004"/>
    </source>
</evidence>
<dbReference type="Pfam" id="PF00033">
    <property type="entry name" value="Cytochrome_B"/>
    <property type="match status" value="1"/>
</dbReference>
<keyword evidence="6" id="KW-0249">Electron transport</keyword>
<dbReference type="Gene3D" id="1.20.810.10">
    <property type="entry name" value="Cytochrome Bc1 Complex, Chain C"/>
    <property type="match status" value="1"/>
</dbReference>
<dbReference type="GO" id="GO:0046872">
    <property type="term" value="F:metal ion binding"/>
    <property type="evidence" value="ECO:0007669"/>
    <property type="project" value="UniProtKB-KW"/>
</dbReference>
<evidence type="ECO:0000256" key="10">
    <source>
        <dbReference type="SAM" id="Phobius"/>
    </source>
</evidence>
<evidence type="ECO:0008006" key="15">
    <source>
        <dbReference type="Google" id="ProtNLM"/>
    </source>
</evidence>
<dbReference type="InterPro" id="IPR027387">
    <property type="entry name" value="Cytb/b6-like_sf"/>
</dbReference>
<evidence type="ECO:0000256" key="5">
    <source>
        <dbReference type="ARBA" id="ARBA00022723"/>
    </source>
</evidence>
<evidence type="ECO:0000256" key="1">
    <source>
        <dbReference type="ARBA" id="ARBA00004141"/>
    </source>
</evidence>
<dbReference type="InterPro" id="IPR016174">
    <property type="entry name" value="Di-haem_cyt_TM"/>
</dbReference>
<organism evidence="13 14">
    <name type="scientific">Candidatus Thermofonsia Clade 3 bacterium</name>
    <dbReference type="NCBI Taxonomy" id="2364212"/>
    <lineage>
        <taxon>Bacteria</taxon>
        <taxon>Bacillati</taxon>
        <taxon>Chloroflexota</taxon>
        <taxon>Candidatus Thermofontia</taxon>
        <taxon>Candidatus Thermofonsia Clade 3</taxon>
    </lineage>
</organism>
<dbReference type="Pfam" id="PF00032">
    <property type="entry name" value="Cytochrom_B_C"/>
    <property type="match status" value="1"/>
</dbReference>
<feature type="transmembrane region" description="Helical" evidence="10">
    <location>
        <begin position="406"/>
        <end position="424"/>
    </location>
</feature>
<dbReference type="AlphaFoldDB" id="A0A2M8QF29"/>
<keyword evidence="7 10" id="KW-1133">Transmembrane helix</keyword>
<dbReference type="SUPFAM" id="SSF81648">
    <property type="entry name" value="a domain/subunit of cytochrome bc1 complex (Ubiquinol-cytochrome c reductase)"/>
    <property type="match status" value="1"/>
</dbReference>
<evidence type="ECO:0000313" key="13">
    <source>
        <dbReference type="EMBL" id="PJF48409.1"/>
    </source>
</evidence>
<dbReference type="EMBL" id="PGTN01000015">
    <property type="protein sequence ID" value="PJF48409.1"/>
    <property type="molecule type" value="Genomic_DNA"/>
</dbReference>
<feature type="transmembrane region" description="Helical" evidence="10">
    <location>
        <begin position="168"/>
        <end position="187"/>
    </location>
</feature>
<name>A0A2M8QF29_9CHLR</name>
<keyword evidence="9 10" id="KW-0472">Membrane</keyword>
<evidence type="ECO:0000256" key="2">
    <source>
        <dbReference type="ARBA" id="ARBA00022448"/>
    </source>
</evidence>
<dbReference type="GO" id="GO:0022904">
    <property type="term" value="P:respiratory electron transport chain"/>
    <property type="evidence" value="ECO:0007669"/>
    <property type="project" value="InterPro"/>
</dbReference>
<gene>
    <name evidence="13" type="ORF">CUN48_03560</name>
</gene>
<dbReference type="InterPro" id="IPR036150">
    <property type="entry name" value="Cyt_b/b6_C_sf"/>
</dbReference>
<comment type="caution">
    <text evidence="13">The sequence shown here is derived from an EMBL/GenBank/DDBJ whole genome shotgun (WGS) entry which is preliminary data.</text>
</comment>
<protein>
    <recommendedName>
        <fullName evidence="15">Cytochrome bc complex cytochrome b subunit</fullName>
    </recommendedName>
</protein>
<dbReference type="PROSITE" id="PS51003">
    <property type="entry name" value="CYTB_CTER"/>
    <property type="match status" value="1"/>
</dbReference>
<sequence>MAIVGQKLVKQIQATGLKATMAQRLDDAFTRFTAGLSWNDVRGVLRGDPPAKPNPRVKPHTEGFWFHIRPTFYHEAVTTLYPTFRLGLLSALFFTFEIITGIFLMIFYTPSPTYAYGNMLDILTNVPFGKFVRDLHRLGAEAMVIIVTLHMVRTFVTGSYKKPRQFTWFTGVVLLIVTLFLSFSGYLLPWDQLAFWAVTIGTSMADAVPGIGPQLNLLLRGAPDIGAGGLLRFYLFHVVLFPLIGVIFVAVHYYKVVRFGISLPPEMEAIGEDTARKVPPEKRVNFLPDILTNELMYAGVAFAILAISCATWYSAPLEHHADPLVTPNHTVAPWYFYWLQGLLKIPHMIPLLPSGIAGEVDRFFANVFGLTPKVFWGVIVGPLMFALLFVLPYIDPNPSRRYGDRKVMLTFGALFAAAIIYLSLAGIPTGVPITGFGYVGGDPASEVGQAFIPDEGVGPVRRLPYEAYVVGKFDINAQPNTGSAGLDRLIRDIHNDMEARKARPDPLGKMLSADASGSLEVKQIQSNLRQIIITIDYTDVNGAPAQFKKYTFLHAGSGYAD</sequence>
<feature type="domain" description="Cytochrome b/b6 N-terminal region profile" evidence="11">
    <location>
        <begin position="35"/>
        <end position="265"/>
    </location>
</feature>
<dbReference type="GO" id="GO:0016491">
    <property type="term" value="F:oxidoreductase activity"/>
    <property type="evidence" value="ECO:0007669"/>
    <property type="project" value="InterPro"/>
</dbReference>
<feature type="transmembrane region" description="Helical" evidence="10">
    <location>
        <begin position="86"/>
        <end position="108"/>
    </location>
</feature>
<keyword evidence="5" id="KW-0479">Metal-binding</keyword>
<keyword evidence="3" id="KW-0349">Heme</keyword>
<proteinExistence type="predicted"/>
<evidence type="ECO:0000256" key="6">
    <source>
        <dbReference type="ARBA" id="ARBA00022982"/>
    </source>
</evidence>
<dbReference type="PANTHER" id="PTHR19271">
    <property type="entry name" value="CYTOCHROME B"/>
    <property type="match status" value="1"/>
</dbReference>
<dbReference type="InterPro" id="IPR005797">
    <property type="entry name" value="Cyt_b/b6_N"/>
</dbReference>
<feature type="transmembrane region" description="Helical" evidence="10">
    <location>
        <begin position="295"/>
        <end position="313"/>
    </location>
</feature>
<evidence type="ECO:0000259" key="11">
    <source>
        <dbReference type="PROSITE" id="PS51002"/>
    </source>
</evidence>
<feature type="transmembrane region" description="Helical" evidence="10">
    <location>
        <begin position="233"/>
        <end position="254"/>
    </location>
</feature>
<dbReference type="Proteomes" id="UP000230790">
    <property type="component" value="Unassembled WGS sequence"/>
</dbReference>
<dbReference type="SUPFAM" id="SSF81342">
    <property type="entry name" value="Transmembrane di-heme cytochromes"/>
    <property type="match status" value="1"/>
</dbReference>
<dbReference type="PROSITE" id="PS51002">
    <property type="entry name" value="CYTB_NTER"/>
    <property type="match status" value="1"/>
</dbReference>
<evidence type="ECO:0000256" key="3">
    <source>
        <dbReference type="ARBA" id="ARBA00022617"/>
    </source>
</evidence>
<accession>A0A2M8QF29</accession>
<feature type="transmembrane region" description="Helical" evidence="10">
    <location>
        <begin position="374"/>
        <end position="394"/>
    </location>
</feature>
<dbReference type="GO" id="GO:0009055">
    <property type="term" value="F:electron transfer activity"/>
    <property type="evidence" value="ECO:0007669"/>
    <property type="project" value="InterPro"/>
</dbReference>
<keyword evidence="8" id="KW-0408">Iron</keyword>
<evidence type="ECO:0000256" key="4">
    <source>
        <dbReference type="ARBA" id="ARBA00022692"/>
    </source>
</evidence>
<evidence type="ECO:0000256" key="7">
    <source>
        <dbReference type="ARBA" id="ARBA00022989"/>
    </source>
</evidence>
<comment type="subcellular location">
    <subcellularLocation>
        <location evidence="1">Membrane</location>
        <topology evidence="1">Multi-pass membrane protein</topology>
    </subcellularLocation>
</comment>
<dbReference type="GO" id="GO:0016020">
    <property type="term" value="C:membrane"/>
    <property type="evidence" value="ECO:0007669"/>
    <property type="project" value="UniProtKB-SubCell"/>
</dbReference>
<keyword evidence="2" id="KW-0813">Transport</keyword>
<keyword evidence="4 10" id="KW-0812">Transmembrane</keyword>
<dbReference type="PANTHER" id="PTHR19271:SF16">
    <property type="entry name" value="CYTOCHROME B"/>
    <property type="match status" value="1"/>
</dbReference>
<evidence type="ECO:0000313" key="14">
    <source>
        <dbReference type="Proteomes" id="UP000230790"/>
    </source>
</evidence>
<evidence type="ECO:0000259" key="12">
    <source>
        <dbReference type="PROSITE" id="PS51003"/>
    </source>
</evidence>
<dbReference type="InterPro" id="IPR005798">
    <property type="entry name" value="Cyt_b/b6_C"/>
</dbReference>
<feature type="transmembrane region" description="Helical" evidence="10">
    <location>
        <begin position="193"/>
        <end position="212"/>
    </location>
</feature>